<evidence type="ECO:0000313" key="2">
    <source>
        <dbReference type="Proteomes" id="UP000680865"/>
    </source>
</evidence>
<protein>
    <recommendedName>
        <fullName evidence="3">Transposase</fullName>
    </recommendedName>
</protein>
<dbReference type="SUPFAM" id="SSF46689">
    <property type="entry name" value="Homeodomain-like"/>
    <property type="match status" value="1"/>
</dbReference>
<gene>
    <name evidence="1" type="ORF">Aco04nite_52440</name>
</gene>
<name>A0A919VV05_9ACTN</name>
<dbReference type="AlphaFoldDB" id="A0A919VV05"/>
<dbReference type="InterPro" id="IPR009057">
    <property type="entry name" value="Homeodomain-like_sf"/>
</dbReference>
<accession>A0A919VV05</accession>
<comment type="caution">
    <text evidence="1">The sequence shown here is derived from an EMBL/GenBank/DDBJ whole genome shotgun (WGS) entry which is preliminary data.</text>
</comment>
<sequence length="133" mass="14932">MAQLGNDLNISDQTIYPWRRQEAIDTGQRPGVTSTDHAELTAARRRIAELEPELEIHRRATGLLEAVVPPKARSTAIQTMTAEGLTIEACCRVLEVSVSGYFAWRSRPPSQRSLRHAWLTERSESSWTLTSSE</sequence>
<dbReference type="Proteomes" id="UP000680865">
    <property type="component" value="Unassembled WGS sequence"/>
</dbReference>
<organism evidence="1 2">
    <name type="scientific">Winogradskya consettensis</name>
    <dbReference type="NCBI Taxonomy" id="113560"/>
    <lineage>
        <taxon>Bacteria</taxon>
        <taxon>Bacillati</taxon>
        <taxon>Actinomycetota</taxon>
        <taxon>Actinomycetes</taxon>
        <taxon>Micromonosporales</taxon>
        <taxon>Micromonosporaceae</taxon>
        <taxon>Winogradskya</taxon>
    </lineage>
</organism>
<keyword evidence="2" id="KW-1185">Reference proteome</keyword>
<reference evidence="1" key="1">
    <citation type="submission" date="2021-03" db="EMBL/GenBank/DDBJ databases">
        <title>Whole genome shotgun sequence of Actinoplanes consettensis NBRC 14913.</title>
        <authorList>
            <person name="Komaki H."/>
            <person name="Tamura T."/>
        </authorList>
    </citation>
    <scope>NUCLEOTIDE SEQUENCE</scope>
    <source>
        <strain evidence="1">NBRC 14913</strain>
    </source>
</reference>
<evidence type="ECO:0000313" key="1">
    <source>
        <dbReference type="EMBL" id="GIM76842.1"/>
    </source>
</evidence>
<proteinExistence type="predicted"/>
<dbReference type="EMBL" id="BOQP01000028">
    <property type="protein sequence ID" value="GIM76842.1"/>
    <property type="molecule type" value="Genomic_DNA"/>
</dbReference>
<evidence type="ECO:0008006" key="3">
    <source>
        <dbReference type="Google" id="ProtNLM"/>
    </source>
</evidence>